<dbReference type="AlphaFoldDB" id="A0A1I2PI82"/>
<name>A0A1I2PI82_9CLOT</name>
<evidence type="ECO:0000313" key="2">
    <source>
        <dbReference type="EMBL" id="SFG13717.1"/>
    </source>
</evidence>
<dbReference type="OrthoDB" id="1903559at2"/>
<evidence type="ECO:0000313" key="3">
    <source>
        <dbReference type="Proteomes" id="UP000182135"/>
    </source>
</evidence>
<proteinExistence type="predicted"/>
<organism evidence="2 3">
    <name type="scientific">Clostridium cadaveris</name>
    <dbReference type="NCBI Taxonomy" id="1529"/>
    <lineage>
        <taxon>Bacteria</taxon>
        <taxon>Bacillati</taxon>
        <taxon>Bacillota</taxon>
        <taxon>Clostridia</taxon>
        <taxon>Eubacteriales</taxon>
        <taxon>Clostridiaceae</taxon>
        <taxon>Clostridium</taxon>
    </lineage>
</organism>
<dbReference type="eggNOG" id="ENOG503403X">
    <property type="taxonomic scope" value="Bacteria"/>
</dbReference>
<dbReference type="RefSeq" id="WP_027639652.1">
    <property type="nucleotide sequence ID" value="NZ_BAAACD010000036.1"/>
</dbReference>
<dbReference type="Proteomes" id="UP000182135">
    <property type="component" value="Unassembled WGS sequence"/>
</dbReference>
<sequence>MESLKLEKSIKKLDREIDALRVVSKYLSNKEEIEEVRKSLNSKRQTLADELYYNDNKNYLECCEFMRKLLDRELDKAEQKGLLDKIRETFGRTYPNVSKEANGLNAWLRELDIEYVWNDESEGDWATLTITGFASHNM</sequence>
<accession>A0A1I2PI82</accession>
<protein>
    <submittedName>
        <fullName evidence="2">Uncharacterized protein</fullName>
    </submittedName>
</protein>
<dbReference type="STRING" id="1529.SAMN04487885_12818"/>
<feature type="coiled-coil region" evidence="1">
    <location>
        <begin position="23"/>
        <end position="80"/>
    </location>
</feature>
<evidence type="ECO:0000256" key="1">
    <source>
        <dbReference type="SAM" id="Coils"/>
    </source>
</evidence>
<keyword evidence="3" id="KW-1185">Reference proteome</keyword>
<reference evidence="2 3" key="1">
    <citation type="submission" date="2016-10" db="EMBL/GenBank/DDBJ databases">
        <authorList>
            <person name="de Groot N.N."/>
        </authorList>
    </citation>
    <scope>NUCLEOTIDE SEQUENCE [LARGE SCALE GENOMIC DNA]</scope>
    <source>
        <strain evidence="2 3">NLAE-zl-G419</strain>
    </source>
</reference>
<gene>
    <name evidence="2" type="ORF">SAMN04487885_12818</name>
</gene>
<dbReference type="EMBL" id="FOOE01000028">
    <property type="protein sequence ID" value="SFG13717.1"/>
    <property type="molecule type" value="Genomic_DNA"/>
</dbReference>
<keyword evidence="1" id="KW-0175">Coiled coil</keyword>